<gene>
    <name evidence="19" type="primary">ahpF</name>
    <name evidence="19" type="ORF">GCM10010978_05980</name>
</gene>
<name>A0A8J2ZQN1_9BACI</name>
<feature type="domain" description="Thioredoxin-like fold" evidence="18">
    <location>
        <begin position="123"/>
        <end position="192"/>
    </location>
</feature>
<dbReference type="InterPro" id="IPR012081">
    <property type="entry name" value="Alkyl_hydroperoxide_Rdtase_suF"/>
</dbReference>
<dbReference type="GO" id="GO:0005829">
    <property type="term" value="C:cytosol"/>
    <property type="evidence" value="ECO:0007669"/>
    <property type="project" value="UniProtKB-ARBA"/>
</dbReference>
<comment type="catalytic activity">
    <reaction evidence="11">
        <text>a ubiquinone + NADH + 5 H(+)(in) = a ubiquinol + NAD(+) + 4 H(+)(out)</text>
        <dbReference type="Rhea" id="RHEA:29091"/>
        <dbReference type="Rhea" id="RHEA-COMP:9565"/>
        <dbReference type="Rhea" id="RHEA-COMP:9566"/>
        <dbReference type="ChEBI" id="CHEBI:15378"/>
        <dbReference type="ChEBI" id="CHEBI:16389"/>
        <dbReference type="ChEBI" id="CHEBI:17976"/>
        <dbReference type="ChEBI" id="CHEBI:57540"/>
        <dbReference type="ChEBI" id="CHEBI:57945"/>
        <dbReference type="EC" id="7.1.1.2"/>
    </reaction>
</comment>
<evidence type="ECO:0000256" key="13">
    <source>
        <dbReference type="ARBA" id="ARBA00074388"/>
    </source>
</evidence>
<dbReference type="PROSITE" id="PS51354">
    <property type="entry name" value="GLUTAREDOXIN_2"/>
    <property type="match status" value="1"/>
</dbReference>
<dbReference type="PIRSF" id="PIRSF000238">
    <property type="entry name" value="AhpF"/>
    <property type="match status" value="1"/>
</dbReference>
<sequence length="511" mass="55393">MLDADIKQQLEQYMQLMENDIVIKLSAGSDDVSKQMTELVEEIQSMSSKITVEHTKLERTPSFSVNRPGEDTGIVFAGLPLGHEFTSLVLALLQVSGRAPKVDEKLIERVKKLEGEYHFETYVSLSCHNCPVVVQALNVMAVLNPGVTHTMIEGNAYKDEVESKNILNVPTVFLNGEEWGGGRMELEEILNKLGSTADPSEFENKDPFDVLIVGGGPAGGSAAIYAARKGIRTGIVTDRFGGQILDTSTIENFISVKETQGDTLASHIRDHVERYNVDVMTAQKAKNIAKKDDYVEVELENGAVLKSKTAIITTGARWRNIGVPGEQEYKTKGVAYCPHCDGPLFEGKDVAVIGGGNSGVEAAIDLAGIVNHVTVIEFADELKADAVLQDNLYSLKNVTVIKNAATKEIHGDGTKVTGLTYTDRATNEDKYIDLDGVFVQIGLVPNTEWIDDSIEKTRMGEIIVDKKGATNVPGIFAAGDCTDSAFKQIIISMGSGATAALGAFDYLMRNK</sequence>
<dbReference type="Gene3D" id="3.40.30.80">
    <property type="match status" value="1"/>
</dbReference>
<dbReference type="InterPro" id="IPR050097">
    <property type="entry name" value="Ferredoxin-NADP_redctase_2"/>
</dbReference>
<evidence type="ECO:0000256" key="6">
    <source>
        <dbReference type="ARBA" id="ARBA00023002"/>
    </source>
</evidence>
<dbReference type="GO" id="GO:0008137">
    <property type="term" value="F:NADH dehydrogenase (ubiquinone) activity"/>
    <property type="evidence" value="ECO:0007669"/>
    <property type="project" value="UniProtKB-EC"/>
</dbReference>
<comment type="cofactor">
    <cofactor evidence="15">
        <name>FAD</name>
        <dbReference type="ChEBI" id="CHEBI:57692"/>
    </cofactor>
    <text evidence="15">Binds 1 FAD per subunit.</text>
</comment>
<dbReference type="SUPFAM" id="SSF51905">
    <property type="entry name" value="FAD/NAD(P)-binding domain"/>
    <property type="match status" value="1"/>
</dbReference>
<evidence type="ECO:0000256" key="4">
    <source>
        <dbReference type="ARBA" id="ARBA00022630"/>
    </source>
</evidence>
<feature type="disulfide bond" description="Redox-active" evidence="16">
    <location>
        <begin position="337"/>
        <end position="340"/>
    </location>
</feature>
<feature type="binding site" evidence="15">
    <location>
        <begin position="349"/>
        <end position="363"/>
    </location>
    <ligand>
        <name>NAD(+)</name>
        <dbReference type="ChEBI" id="CHEBI:57540"/>
    </ligand>
</feature>
<evidence type="ECO:0000256" key="10">
    <source>
        <dbReference type="ARBA" id="ARBA00023284"/>
    </source>
</evidence>
<dbReference type="PRINTS" id="PR00368">
    <property type="entry name" value="FADPNR"/>
</dbReference>
<reference evidence="19" key="2">
    <citation type="submission" date="2020-09" db="EMBL/GenBank/DDBJ databases">
        <authorList>
            <person name="Sun Q."/>
            <person name="Zhou Y."/>
        </authorList>
    </citation>
    <scope>NUCLEOTIDE SEQUENCE</scope>
    <source>
        <strain evidence="19">CGMCC 1.12360</strain>
    </source>
</reference>
<protein>
    <recommendedName>
        <fullName evidence="13">NADH dehydrogenase</fullName>
        <ecNumber evidence="3">7.1.1.2</ecNumber>
    </recommendedName>
    <alternativeName>
        <fullName evidence="14">Alkyl hydroperoxide reductase</fullName>
    </alternativeName>
</protein>
<feature type="domain" description="FAD/NAD(P)-binding" evidence="17">
    <location>
        <begin position="208"/>
        <end position="495"/>
    </location>
</feature>
<dbReference type="EC" id="7.1.1.2" evidence="3"/>
<keyword evidence="6" id="KW-0560">Oxidoreductase</keyword>
<comment type="function">
    <text evidence="12">Transfer of electrons from NADH to the respiratory chain. The immediate electron acceptor for the enzyme is believed to be ubiquinone.</text>
</comment>
<keyword evidence="15" id="KW-0521">NADP</keyword>
<feature type="binding site" evidence="15">
    <location>
        <begin position="209"/>
        <end position="224"/>
    </location>
    <ligand>
        <name>FAD</name>
        <dbReference type="ChEBI" id="CHEBI:57692"/>
    </ligand>
</feature>
<evidence type="ECO:0000259" key="17">
    <source>
        <dbReference type="Pfam" id="PF07992"/>
    </source>
</evidence>
<evidence type="ECO:0000256" key="7">
    <source>
        <dbReference type="ARBA" id="ARBA00023027"/>
    </source>
</evidence>
<evidence type="ECO:0000256" key="12">
    <source>
        <dbReference type="ARBA" id="ARBA00056454"/>
    </source>
</evidence>
<dbReference type="InterPro" id="IPR044141">
    <property type="entry name" value="AhpF_NTD_C"/>
</dbReference>
<comment type="subunit">
    <text evidence="2">Homodimer.</text>
</comment>
<dbReference type="CDD" id="cd02974">
    <property type="entry name" value="AhpF_NTD_N"/>
    <property type="match status" value="1"/>
</dbReference>
<dbReference type="SUPFAM" id="SSF52833">
    <property type="entry name" value="Thioredoxin-like"/>
    <property type="match status" value="2"/>
</dbReference>
<dbReference type="GO" id="GO:0032991">
    <property type="term" value="C:protein-containing complex"/>
    <property type="evidence" value="ECO:0007669"/>
    <property type="project" value="UniProtKB-ARBA"/>
</dbReference>
<accession>A0A8J2ZQN1</accession>
<comment type="caution">
    <text evidence="19">The sequence shown here is derived from an EMBL/GenBank/DDBJ whole genome shotgun (WGS) entry which is preliminary data.</text>
</comment>
<dbReference type="InterPro" id="IPR036188">
    <property type="entry name" value="FAD/NAD-bd_sf"/>
</dbReference>
<dbReference type="GO" id="GO:0016668">
    <property type="term" value="F:oxidoreductase activity, acting on a sulfur group of donors, NAD(P) as acceptor"/>
    <property type="evidence" value="ECO:0007669"/>
    <property type="project" value="UniProtKB-ARBA"/>
</dbReference>
<dbReference type="GO" id="GO:0051287">
    <property type="term" value="F:NAD binding"/>
    <property type="evidence" value="ECO:0007669"/>
    <property type="project" value="InterPro"/>
</dbReference>
<dbReference type="AlphaFoldDB" id="A0A8J2ZQN1"/>
<dbReference type="GO" id="GO:0102039">
    <property type="term" value="F:NADH-dependent peroxiredoxin activity"/>
    <property type="evidence" value="ECO:0007669"/>
    <property type="project" value="InterPro"/>
</dbReference>
<evidence type="ECO:0000256" key="8">
    <source>
        <dbReference type="ARBA" id="ARBA00023075"/>
    </source>
</evidence>
<keyword evidence="7 15" id="KW-0520">NAD</keyword>
<dbReference type="Pfam" id="PF07992">
    <property type="entry name" value="Pyr_redox_2"/>
    <property type="match status" value="1"/>
</dbReference>
<evidence type="ECO:0000256" key="16">
    <source>
        <dbReference type="PIRSR" id="PIRSR000238-2"/>
    </source>
</evidence>
<evidence type="ECO:0000256" key="5">
    <source>
        <dbReference type="ARBA" id="ARBA00022827"/>
    </source>
</evidence>
<evidence type="ECO:0000256" key="3">
    <source>
        <dbReference type="ARBA" id="ARBA00012944"/>
    </source>
</evidence>
<dbReference type="PRINTS" id="PR00469">
    <property type="entry name" value="PNDRDTASEII"/>
</dbReference>
<evidence type="ECO:0000256" key="2">
    <source>
        <dbReference type="ARBA" id="ARBA00011738"/>
    </source>
</evidence>
<evidence type="ECO:0000313" key="20">
    <source>
        <dbReference type="Proteomes" id="UP000602050"/>
    </source>
</evidence>
<dbReference type="PANTHER" id="PTHR48105">
    <property type="entry name" value="THIOREDOXIN REDUCTASE 1-RELATED-RELATED"/>
    <property type="match status" value="1"/>
</dbReference>
<dbReference type="Pfam" id="PF13192">
    <property type="entry name" value="Thioredoxin_3"/>
    <property type="match status" value="1"/>
</dbReference>
<keyword evidence="8" id="KW-0830">Ubiquinone</keyword>
<dbReference type="EMBL" id="BMEV01000007">
    <property type="protein sequence ID" value="GGH70738.1"/>
    <property type="molecule type" value="Genomic_DNA"/>
</dbReference>
<evidence type="ECO:0000256" key="14">
    <source>
        <dbReference type="ARBA" id="ARBA00083479"/>
    </source>
</evidence>
<evidence type="ECO:0000256" key="11">
    <source>
        <dbReference type="ARBA" id="ARBA00049551"/>
    </source>
</evidence>
<evidence type="ECO:0000256" key="1">
    <source>
        <dbReference type="ARBA" id="ARBA00009333"/>
    </source>
</evidence>
<proteinExistence type="inferred from homology"/>
<evidence type="ECO:0000259" key="18">
    <source>
        <dbReference type="Pfam" id="PF13192"/>
    </source>
</evidence>
<keyword evidence="9 16" id="KW-1015">Disulfide bond</keyword>
<organism evidence="19 20">
    <name type="scientific">Compostibacillus humi</name>
    <dbReference type="NCBI Taxonomy" id="1245525"/>
    <lineage>
        <taxon>Bacteria</taxon>
        <taxon>Bacillati</taxon>
        <taxon>Bacillota</taxon>
        <taxon>Bacilli</taxon>
        <taxon>Bacillales</taxon>
        <taxon>Bacillaceae</taxon>
        <taxon>Compostibacillus</taxon>
    </lineage>
</organism>
<dbReference type="RefSeq" id="WP_188390894.1">
    <property type="nucleotide sequence ID" value="NZ_BMEV01000007.1"/>
</dbReference>
<dbReference type="GO" id="GO:0050660">
    <property type="term" value="F:flavin adenine dinucleotide binding"/>
    <property type="evidence" value="ECO:0007669"/>
    <property type="project" value="InterPro"/>
</dbReference>
<dbReference type="GO" id="GO:0000302">
    <property type="term" value="P:response to reactive oxygen species"/>
    <property type="evidence" value="ECO:0007669"/>
    <property type="project" value="InterPro"/>
</dbReference>
<dbReference type="Gene3D" id="3.50.50.60">
    <property type="entry name" value="FAD/NAD(P)-binding domain"/>
    <property type="match status" value="2"/>
</dbReference>
<dbReference type="Proteomes" id="UP000602050">
    <property type="component" value="Unassembled WGS sequence"/>
</dbReference>
<dbReference type="InterPro" id="IPR008255">
    <property type="entry name" value="Pyr_nucl-diS_OxRdtase_2_AS"/>
</dbReference>
<evidence type="ECO:0000313" key="19">
    <source>
        <dbReference type="EMBL" id="GGH70738.1"/>
    </source>
</evidence>
<keyword evidence="20" id="KW-1185">Reference proteome</keyword>
<keyword evidence="10 16" id="KW-0676">Redox-active center</keyword>
<dbReference type="CDD" id="cd03026">
    <property type="entry name" value="AhpF_NTD_C"/>
    <property type="match status" value="1"/>
</dbReference>
<feature type="binding site" evidence="15">
    <location>
        <begin position="470"/>
        <end position="480"/>
    </location>
    <ligand>
        <name>FAD</name>
        <dbReference type="ChEBI" id="CHEBI:57692"/>
    </ligand>
</feature>
<comment type="similarity">
    <text evidence="1">Belongs to the class-II pyridine nucleotide-disulfide oxidoreductase family.</text>
</comment>
<dbReference type="InterPro" id="IPR036249">
    <property type="entry name" value="Thioredoxin-like_sf"/>
</dbReference>
<evidence type="ECO:0000256" key="9">
    <source>
        <dbReference type="ARBA" id="ARBA00023157"/>
    </source>
</evidence>
<keyword evidence="5 15" id="KW-0274">FAD</keyword>
<dbReference type="InterPro" id="IPR044142">
    <property type="entry name" value="AhpF_NTD_N"/>
</dbReference>
<dbReference type="InterPro" id="IPR012336">
    <property type="entry name" value="Thioredoxin-like_fold"/>
</dbReference>
<dbReference type="FunFam" id="3.50.50.60:FF:000007">
    <property type="entry name" value="Alkyl hydroperoxide reductase, F subunit"/>
    <property type="match status" value="1"/>
</dbReference>
<dbReference type="InterPro" id="IPR023753">
    <property type="entry name" value="FAD/NAD-binding_dom"/>
</dbReference>
<dbReference type="PROSITE" id="PS00573">
    <property type="entry name" value="PYRIDINE_REDOX_2"/>
    <property type="match status" value="1"/>
</dbReference>
<reference evidence="19" key="1">
    <citation type="journal article" date="2014" name="Int. J. Syst. Evol. Microbiol.">
        <title>Complete genome sequence of Corynebacterium casei LMG S-19264T (=DSM 44701T), isolated from a smear-ripened cheese.</title>
        <authorList>
            <consortium name="US DOE Joint Genome Institute (JGI-PGF)"/>
            <person name="Walter F."/>
            <person name="Albersmeier A."/>
            <person name="Kalinowski J."/>
            <person name="Ruckert C."/>
        </authorList>
    </citation>
    <scope>NUCLEOTIDE SEQUENCE</scope>
    <source>
        <strain evidence="19">CGMCC 1.12360</strain>
    </source>
</reference>
<dbReference type="NCBIfam" id="TIGR03140">
    <property type="entry name" value="AhpF"/>
    <property type="match status" value="1"/>
</dbReference>
<keyword evidence="4" id="KW-0285">Flavoprotein</keyword>
<evidence type="ECO:0000256" key="15">
    <source>
        <dbReference type="PIRSR" id="PIRSR000238-1"/>
    </source>
</evidence>